<feature type="compositionally biased region" description="Pro residues" evidence="6">
    <location>
        <begin position="77"/>
        <end position="88"/>
    </location>
</feature>
<dbReference type="InterPro" id="IPR018200">
    <property type="entry name" value="USP_CS"/>
</dbReference>
<protein>
    <submittedName>
        <fullName evidence="9">Uncharacterized protein</fullName>
    </submittedName>
</protein>
<evidence type="ECO:0000256" key="4">
    <source>
        <dbReference type="ARBA" id="ARBA00022833"/>
    </source>
</evidence>
<name>A0A5J9T0R0_9POAL</name>
<gene>
    <name evidence="9" type="ORF">EJB05_48094</name>
</gene>
<dbReference type="Pfam" id="PF02148">
    <property type="entry name" value="zf-UBP"/>
    <property type="match status" value="2"/>
</dbReference>
<dbReference type="GO" id="GO:0016579">
    <property type="term" value="P:protein deubiquitination"/>
    <property type="evidence" value="ECO:0007669"/>
    <property type="project" value="InterPro"/>
</dbReference>
<dbReference type="PROSITE" id="PS00973">
    <property type="entry name" value="USP_2"/>
    <property type="match status" value="1"/>
</dbReference>
<evidence type="ECO:0000256" key="3">
    <source>
        <dbReference type="ARBA" id="ARBA00022771"/>
    </source>
</evidence>
<evidence type="ECO:0000256" key="2">
    <source>
        <dbReference type="ARBA" id="ARBA00022723"/>
    </source>
</evidence>
<evidence type="ECO:0000259" key="7">
    <source>
        <dbReference type="PROSITE" id="PS50235"/>
    </source>
</evidence>
<dbReference type="InterPro" id="IPR028889">
    <property type="entry name" value="USP"/>
</dbReference>
<dbReference type="InterPro" id="IPR038765">
    <property type="entry name" value="Papain-like_cys_pep_sf"/>
</dbReference>
<evidence type="ECO:0000256" key="5">
    <source>
        <dbReference type="PROSITE-ProRule" id="PRU00502"/>
    </source>
</evidence>
<dbReference type="Proteomes" id="UP000324897">
    <property type="component" value="Unassembled WGS sequence"/>
</dbReference>
<evidence type="ECO:0000256" key="6">
    <source>
        <dbReference type="SAM" id="MobiDB-lite"/>
    </source>
</evidence>
<keyword evidence="4" id="KW-0862">Zinc</keyword>
<dbReference type="Gramene" id="TVU04949">
    <property type="protein sequence ID" value="TVU04949"/>
    <property type="gene ID" value="EJB05_48094"/>
</dbReference>
<feature type="domain" description="USP" evidence="7">
    <location>
        <begin position="425"/>
        <end position="896"/>
    </location>
</feature>
<dbReference type="PANTHER" id="PTHR24006:SF807">
    <property type="entry name" value="OS08G0527100 PROTEIN"/>
    <property type="match status" value="1"/>
</dbReference>
<feature type="region of interest" description="Disordered" evidence="6">
    <location>
        <begin position="602"/>
        <end position="624"/>
    </location>
</feature>
<keyword evidence="2" id="KW-0479">Metal-binding</keyword>
<dbReference type="OrthoDB" id="2020758at2759"/>
<reference evidence="9 10" key="1">
    <citation type="journal article" date="2019" name="Sci. Rep.">
        <title>A high-quality genome of Eragrostis curvula grass provides insights into Poaceae evolution and supports new strategies to enhance forage quality.</title>
        <authorList>
            <person name="Carballo J."/>
            <person name="Santos B.A.C.M."/>
            <person name="Zappacosta D."/>
            <person name="Garbus I."/>
            <person name="Selva J.P."/>
            <person name="Gallo C.A."/>
            <person name="Diaz A."/>
            <person name="Albertini E."/>
            <person name="Caccamo M."/>
            <person name="Echenique V."/>
        </authorList>
    </citation>
    <scope>NUCLEOTIDE SEQUENCE [LARGE SCALE GENOMIC DNA]</scope>
    <source>
        <strain evidence="10">cv. Victoria</strain>
        <tissue evidence="9">Leaf</tissue>
    </source>
</reference>
<sequence length="898" mass="98671">MQNWACPREAHVAKCGLAHLSKQGRNRVLGKITNKGQGIARPRSFSTNSAAQEQQSRLPVPRPRPQIGGTRAKPLLPCRPPLPKPQPPSSAASQPARFRALLPSPGAMGEKRARAEEPDEPPRKAPRLDSLLTAAAAASDSGRGEAAAAPVVSNPREEGAKGTSDNRQCNHAPADSAQMEVVRSSLFSERAGMCELCKHPFVGSSILMCLECGRHFCSGVGSVEYPHGHSRLHAREKQHWVSVLSENPESAFCFKCDCVVDAPCGTIIGLLTAADPEEYGGNEPCNHVPSDDAHMEMYRSSLASEHGGKCAHCKTFRESSILVCLECGLHLCTGFGSAESRPSGHSRLHAKQKQHWVAAMFDEPESAYCFKCKYVVSISVPPDDVEMDNFEAGGHAPKLPDGAVNFITDFSSACRAAYLRCYAIRGIPNMGDTCYLNAVVQCLLVLDKLRERMLAPDAPNGLYAIALKDLFAGTSGAKDLLDPEKLLTCVGLYTDQFPRFTMHDSHTLFVSLRNGLDEEEEIKNRTEQKDAPTVIKSIFRFRVSEKMTCGCLSYSVSNHVDFFDISLPLPSKDHPAKSAASQRTSENIKSLPMQVATQFFPANEQSKSKKIQTGAESGDSHLLGSELKDVAVEETPEPFEVDSTEVQSKNVVHGRLQTQEDKVACPKLSQRITKVPVNSNVNVEEMNDTTANSVVSIEDCLSLFFEQVLAGWRCDKCDEIYKALSTNQSENGNQIAASMKKTTTVDGDQAEQSDRTTTVGGDSIQTYCFITLPPVLALHIKRSMKDETSKREFKAYKVSDHVGYKEYLDVKPFMDPSSVDKDNCMYRLVGVVEHIGTESVESGHYVAYVRARKIGDPQQQGSCSHSWFCANDREISEVTLEDVLKREAYILFYERMEG</sequence>
<feature type="region of interest" description="Disordered" evidence="6">
    <location>
        <begin position="28"/>
        <end position="176"/>
    </location>
</feature>
<dbReference type="PANTHER" id="PTHR24006">
    <property type="entry name" value="UBIQUITIN CARBOXYL-TERMINAL HYDROLASE"/>
    <property type="match status" value="1"/>
</dbReference>
<feature type="non-terminal residue" evidence="9">
    <location>
        <position position="1"/>
    </location>
</feature>
<dbReference type="InterPro" id="IPR001394">
    <property type="entry name" value="Peptidase_C19_UCH"/>
</dbReference>
<dbReference type="SUPFAM" id="SSF54001">
    <property type="entry name" value="Cysteine proteinases"/>
    <property type="match status" value="1"/>
</dbReference>
<dbReference type="Pfam" id="PF00443">
    <property type="entry name" value="UCH"/>
    <property type="match status" value="1"/>
</dbReference>
<comment type="caution">
    <text evidence="9">The sequence shown here is derived from an EMBL/GenBank/DDBJ whole genome shotgun (WGS) entry which is preliminary data.</text>
</comment>
<dbReference type="GO" id="GO:0005634">
    <property type="term" value="C:nucleus"/>
    <property type="evidence" value="ECO:0007669"/>
    <property type="project" value="TreeGrafter"/>
</dbReference>
<proteinExistence type="inferred from homology"/>
<dbReference type="EMBL" id="RWGY01000051">
    <property type="protein sequence ID" value="TVU04949.1"/>
    <property type="molecule type" value="Genomic_DNA"/>
</dbReference>
<dbReference type="PROSITE" id="PS50235">
    <property type="entry name" value="USP_3"/>
    <property type="match status" value="1"/>
</dbReference>
<organism evidence="9 10">
    <name type="scientific">Eragrostis curvula</name>
    <name type="common">weeping love grass</name>
    <dbReference type="NCBI Taxonomy" id="38414"/>
    <lineage>
        <taxon>Eukaryota</taxon>
        <taxon>Viridiplantae</taxon>
        <taxon>Streptophyta</taxon>
        <taxon>Embryophyta</taxon>
        <taxon>Tracheophyta</taxon>
        <taxon>Spermatophyta</taxon>
        <taxon>Magnoliopsida</taxon>
        <taxon>Liliopsida</taxon>
        <taxon>Poales</taxon>
        <taxon>Poaceae</taxon>
        <taxon>PACMAD clade</taxon>
        <taxon>Chloridoideae</taxon>
        <taxon>Eragrostideae</taxon>
        <taxon>Eragrostidinae</taxon>
        <taxon>Eragrostis</taxon>
    </lineage>
</organism>
<feature type="compositionally biased region" description="Basic and acidic residues" evidence="6">
    <location>
        <begin position="109"/>
        <end position="127"/>
    </location>
</feature>
<evidence type="ECO:0000256" key="1">
    <source>
        <dbReference type="ARBA" id="ARBA00009085"/>
    </source>
</evidence>
<keyword evidence="10" id="KW-1185">Reference proteome</keyword>
<accession>A0A5J9T0R0</accession>
<evidence type="ECO:0000313" key="10">
    <source>
        <dbReference type="Proteomes" id="UP000324897"/>
    </source>
</evidence>
<dbReference type="GO" id="GO:0008270">
    <property type="term" value="F:zinc ion binding"/>
    <property type="evidence" value="ECO:0007669"/>
    <property type="project" value="UniProtKB-KW"/>
</dbReference>
<feature type="domain" description="UBP-type" evidence="8">
    <location>
        <begin position="164"/>
        <end position="281"/>
    </location>
</feature>
<evidence type="ECO:0000313" key="9">
    <source>
        <dbReference type="EMBL" id="TVU04949.1"/>
    </source>
</evidence>
<dbReference type="InterPro" id="IPR001607">
    <property type="entry name" value="Znf_UBP"/>
</dbReference>
<dbReference type="SUPFAM" id="SSF57850">
    <property type="entry name" value="RING/U-box"/>
    <property type="match status" value="2"/>
</dbReference>
<dbReference type="Gene3D" id="3.90.70.10">
    <property type="entry name" value="Cysteine proteinases"/>
    <property type="match status" value="1"/>
</dbReference>
<dbReference type="GO" id="GO:0004843">
    <property type="term" value="F:cysteine-type deubiquitinase activity"/>
    <property type="evidence" value="ECO:0007669"/>
    <property type="project" value="InterPro"/>
</dbReference>
<feature type="compositionally biased region" description="Polar residues" evidence="6">
    <location>
        <begin position="44"/>
        <end position="57"/>
    </location>
</feature>
<feature type="compositionally biased region" description="Low complexity" evidence="6">
    <location>
        <begin position="134"/>
        <end position="149"/>
    </location>
</feature>
<dbReference type="InterPro" id="IPR013083">
    <property type="entry name" value="Znf_RING/FYVE/PHD"/>
</dbReference>
<comment type="similarity">
    <text evidence="1">Belongs to the peptidase C19 family.</text>
</comment>
<evidence type="ECO:0000259" key="8">
    <source>
        <dbReference type="PROSITE" id="PS50271"/>
    </source>
</evidence>
<dbReference type="AlphaFoldDB" id="A0A5J9T0R0"/>
<dbReference type="Gene3D" id="3.30.40.10">
    <property type="entry name" value="Zinc/RING finger domain, C3HC4 (zinc finger)"/>
    <property type="match status" value="2"/>
</dbReference>
<dbReference type="InterPro" id="IPR050164">
    <property type="entry name" value="Peptidase_C19"/>
</dbReference>
<feature type="domain" description="UBP-type" evidence="8">
    <location>
        <begin position="283"/>
        <end position="394"/>
    </location>
</feature>
<dbReference type="PROSITE" id="PS50271">
    <property type="entry name" value="ZF_UBP"/>
    <property type="match status" value="2"/>
</dbReference>
<keyword evidence="3 5" id="KW-0863">Zinc-finger</keyword>
<dbReference type="GO" id="GO:0005829">
    <property type="term" value="C:cytosol"/>
    <property type="evidence" value="ECO:0007669"/>
    <property type="project" value="TreeGrafter"/>
</dbReference>